<evidence type="ECO:0000256" key="8">
    <source>
        <dbReference type="ARBA" id="ARBA00048679"/>
    </source>
</evidence>
<dbReference type="Gene3D" id="3.30.200.20">
    <property type="entry name" value="Phosphorylase Kinase, domain 1"/>
    <property type="match status" value="1"/>
</dbReference>
<feature type="domain" description="Protein kinase" evidence="10">
    <location>
        <begin position="53"/>
        <end position="392"/>
    </location>
</feature>
<dbReference type="InterPro" id="IPR051334">
    <property type="entry name" value="SRPK"/>
</dbReference>
<keyword evidence="12" id="KW-1185">Reference proteome</keyword>
<dbReference type="PROSITE" id="PS50011">
    <property type="entry name" value="PROTEIN_KINASE_DOM"/>
    <property type="match status" value="1"/>
</dbReference>
<keyword evidence="3" id="KW-0808">Transferase</keyword>
<evidence type="ECO:0000313" key="11">
    <source>
        <dbReference type="EMBL" id="KAH7350056.1"/>
    </source>
</evidence>
<dbReference type="OrthoDB" id="5979581at2759"/>
<dbReference type="GO" id="GO:0050684">
    <property type="term" value="P:regulation of mRNA processing"/>
    <property type="evidence" value="ECO:0007669"/>
    <property type="project" value="TreeGrafter"/>
</dbReference>
<evidence type="ECO:0000256" key="6">
    <source>
        <dbReference type="ARBA" id="ARBA00022840"/>
    </source>
</evidence>
<feature type="region of interest" description="Disordered" evidence="9">
    <location>
        <begin position="337"/>
        <end position="357"/>
    </location>
</feature>
<comment type="caution">
    <text evidence="11">The sequence shown here is derived from an EMBL/GenBank/DDBJ whole genome shotgun (WGS) entry which is preliminary data.</text>
</comment>
<dbReference type="GO" id="GO:0005524">
    <property type="term" value="F:ATP binding"/>
    <property type="evidence" value="ECO:0007669"/>
    <property type="project" value="UniProtKB-KW"/>
</dbReference>
<evidence type="ECO:0000313" key="12">
    <source>
        <dbReference type="Proteomes" id="UP000813385"/>
    </source>
</evidence>
<comment type="catalytic activity">
    <reaction evidence="7">
        <text>L-threonyl-[protein] + ATP = O-phospho-L-threonyl-[protein] + ADP + H(+)</text>
        <dbReference type="Rhea" id="RHEA:46608"/>
        <dbReference type="Rhea" id="RHEA-COMP:11060"/>
        <dbReference type="Rhea" id="RHEA-COMP:11605"/>
        <dbReference type="ChEBI" id="CHEBI:15378"/>
        <dbReference type="ChEBI" id="CHEBI:30013"/>
        <dbReference type="ChEBI" id="CHEBI:30616"/>
        <dbReference type="ChEBI" id="CHEBI:61977"/>
        <dbReference type="ChEBI" id="CHEBI:456216"/>
        <dbReference type="EC" id="2.7.11.1"/>
    </reaction>
</comment>
<dbReference type="EMBL" id="JAGPXD010000006">
    <property type="protein sequence ID" value="KAH7350056.1"/>
    <property type="molecule type" value="Genomic_DNA"/>
</dbReference>
<evidence type="ECO:0000259" key="10">
    <source>
        <dbReference type="PROSITE" id="PS50011"/>
    </source>
</evidence>
<dbReference type="GO" id="GO:0004674">
    <property type="term" value="F:protein serine/threonine kinase activity"/>
    <property type="evidence" value="ECO:0007669"/>
    <property type="project" value="UniProtKB-KW"/>
</dbReference>
<evidence type="ECO:0000256" key="4">
    <source>
        <dbReference type="ARBA" id="ARBA00022741"/>
    </source>
</evidence>
<evidence type="ECO:0000256" key="7">
    <source>
        <dbReference type="ARBA" id="ARBA00047899"/>
    </source>
</evidence>
<keyword evidence="4" id="KW-0547">Nucleotide-binding</keyword>
<proteinExistence type="predicted"/>
<comment type="catalytic activity">
    <reaction evidence="8">
        <text>L-seryl-[protein] + ATP = O-phospho-L-seryl-[protein] + ADP + H(+)</text>
        <dbReference type="Rhea" id="RHEA:17989"/>
        <dbReference type="Rhea" id="RHEA-COMP:9863"/>
        <dbReference type="Rhea" id="RHEA-COMP:11604"/>
        <dbReference type="ChEBI" id="CHEBI:15378"/>
        <dbReference type="ChEBI" id="CHEBI:29999"/>
        <dbReference type="ChEBI" id="CHEBI:30616"/>
        <dbReference type="ChEBI" id="CHEBI:83421"/>
        <dbReference type="ChEBI" id="CHEBI:456216"/>
        <dbReference type="EC" id="2.7.11.1"/>
    </reaction>
</comment>
<name>A0A8K0T8Q7_9PEZI</name>
<dbReference type="PANTHER" id="PTHR47634">
    <property type="entry name" value="PROTEIN KINASE DOMAIN-CONTAINING PROTEIN-RELATED"/>
    <property type="match status" value="1"/>
</dbReference>
<sequence length="396" mass="44903">MDGRQASPPRAVPPVDPSAALPPDALVDEETFSWYNPENWYPIRIGETIRDHYQVLLKLGCGSVSTVWLCRDLMQHKYVTLKVYETGHRQGLNEYRVLQHIESVKSSHPGAKLVRHALDEFKLPGQRGPHKCLVYQPLGLSLGDVRHIAGGQIPGDILKSTAYGMLLALDFLHTEAKVVHTDLQEGNIMLSIEDEKFFDDVVEAEWAAPSAVKIDGDRVVHMSTSFDIPDDPGSPVIADFGDAQFGEDLYTVEVMPDLYRAPEIILGIAWDEKIDIWSFGLLIRDLFEGKHLFNRRLPSREGSCKPHLARMIELLGPPPSDLLRRGAMTKHFFDDKGQLDWDEPKQGGSLEDEEENLEGEEKEVFLAFLRKILQWRPEDRQSAKELLKDPWLRVNI</sequence>
<dbReference type="Proteomes" id="UP000813385">
    <property type="component" value="Unassembled WGS sequence"/>
</dbReference>
<dbReference type="AlphaFoldDB" id="A0A8K0T8Q7"/>
<evidence type="ECO:0000256" key="3">
    <source>
        <dbReference type="ARBA" id="ARBA00022679"/>
    </source>
</evidence>
<gene>
    <name evidence="11" type="ORF">B0T11DRAFT_321824</name>
</gene>
<dbReference type="SMART" id="SM00220">
    <property type="entry name" value="S_TKc"/>
    <property type="match status" value="1"/>
</dbReference>
<dbReference type="EC" id="2.7.11.1" evidence="1"/>
<feature type="region of interest" description="Disordered" evidence="9">
    <location>
        <begin position="1"/>
        <end position="20"/>
    </location>
</feature>
<keyword evidence="2 11" id="KW-0723">Serine/threonine-protein kinase</keyword>
<accession>A0A8K0T8Q7</accession>
<protein>
    <recommendedName>
        <fullName evidence="1">non-specific serine/threonine protein kinase</fullName>
        <ecNumber evidence="1">2.7.11.1</ecNumber>
    </recommendedName>
</protein>
<dbReference type="Pfam" id="PF00069">
    <property type="entry name" value="Pkinase"/>
    <property type="match status" value="1"/>
</dbReference>
<dbReference type="InterPro" id="IPR000719">
    <property type="entry name" value="Prot_kinase_dom"/>
</dbReference>
<dbReference type="SUPFAM" id="SSF56112">
    <property type="entry name" value="Protein kinase-like (PK-like)"/>
    <property type="match status" value="1"/>
</dbReference>
<reference evidence="11" key="1">
    <citation type="journal article" date="2021" name="Nat. Commun.">
        <title>Genetic determinants of endophytism in the Arabidopsis root mycobiome.</title>
        <authorList>
            <person name="Mesny F."/>
            <person name="Miyauchi S."/>
            <person name="Thiergart T."/>
            <person name="Pickel B."/>
            <person name="Atanasova L."/>
            <person name="Karlsson M."/>
            <person name="Huettel B."/>
            <person name="Barry K.W."/>
            <person name="Haridas S."/>
            <person name="Chen C."/>
            <person name="Bauer D."/>
            <person name="Andreopoulos W."/>
            <person name="Pangilinan J."/>
            <person name="LaButti K."/>
            <person name="Riley R."/>
            <person name="Lipzen A."/>
            <person name="Clum A."/>
            <person name="Drula E."/>
            <person name="Henrissat B."/>
            <person name="Kohler A."/>
            <person name="Grigoriev I.V."/>
            <person name="Martin F.M."/>
            <person name="Hacquard S."/>
        </authorList>
    </citation>
    <scope>NUCLEOTIDE SEQUENCE</scope>
    <source>
        <strain evidence="11">MPI-CAGE-AT-0016</strain>
    </source>
</reference>
<evidence type="ECO:0000256" key="5">
    <source>
        <dbReference type="ARBA" id="ARBA00022777"/>
    </source>
</evidence>
<dbReference type="Gene3D" id="1.10.510.10">
    <property type="entry name" value="Transferase(Phosphotransferase) domain 1"/>
    <property type="match status" value="1"/>
</dbReference>
<evidence type="ECO:0000256" key="9">
    <source>
        <dbReference type="SAM" id="MobiDB-lite"/>
    </source>
</evidence>
<organism evidence="11 12">
    <name type="scientific">Plectosphaerella cucumerina</name>
    <dbReference type="NCBI Taxonomy" id="40658"/>
    <lineage>
        <taxon>Eukaryota</taxon>
        <taxon>Fungi</taxon>
        <taxon>Dikarya</taxon>
        <taxon>Ascomycota</taxon>
        <taxon>Pezizomycotina</taxon>
        <taxon>Sordariomycetes</taxon>
        <taxon>Hypocreomycetidae</taxon>
        <taxon>Glomerellales</taxon>
        <taxon>Plectosphaerellaceae</taxon>
        <taxon>Plectosphaerella</taxon>
    </lineage>
</organism>
<dbReference type="GO" id="GO:0000245">
    <property type="term" value="P:spliceosomal complex assembly"/>
    <property type="evidence" value="ECO:0007669"/>
    <property type="project" value="TreeGrafter"/>
</dbReference>
<evidence type="ECO:0000256" key="1">
    <source>
        <dbReference type="ARBA" id="ARBA00012513"/>
    </source>
</evidence>
<evidence type="ECO:0000256" key="2">
    <source>
        <dbReference type="ARBA" id="ARBA00022527"/>
    </source>
</evidence>
<dbReference type="InterPro" id="IPR011009">
    <property type="entry name" value="Kinase-like_dom_sf"/>
</dbReference>
<dbReference type="PANTHER" id="PTHR47634:SF9">
    <property type="entry name" value="PROTEIN KINASE DOMAIN-CONTAINING PROTEIN-RELATED"/>
    <property type="match status" value="1"/>
</dbReference>
<keyword evidence="6" id="KW-0067">ATP-binding</keyword>
<keyword evidence="5 11" id="KW-0418">Kinase</keyword>